<feature type="region of interest" description="Disordered" evidence="1">
    <location>
        <begin position="61"/>
        <end position="107"/>
    </location>
</feature>
<dbReference type="EMBL" id="JBBPBN010000012">
    <property type="protein sequence ID" value="KAK9027911.1"/>
    <property type="molecule type" value="Genomic_DNA"/>
</dbReference>
<accession>A0ABR2SRQ3</accession>
<feature type="compositionally biased region" description="Polar residues" evidence="1">
    <location>
        <begin position="143"/>
        <end position="169"/>
    </location>
</feature>
<gene>
    <name evidence="2" type="ORF">V6N11_067732</name>
</gene>
<feature type="region of interest" description="Disordered" evidence="1">
    <location>
        <begin position="143"/>
        <end position="178"/>
    </location>
</feature>
<feature type="region of interest" description="Disordered" evidence="1">
    <location>
        <begin position="1"/>
        <end position="44"/>
    </location>
</feature>
<name>A0ABR2SRQ3_9ROSI</name>
<dbReference type="Proteomes" id="UP001396334">
    <property type="component" value="Unassembled WGS sequence"/>
</dbReference>
<reference evidence="2 3" key="1">
    <citation type="journal article" date="2024" name="G3 (Bethesda)">
        <title>Genome assembly of Hibiscus sabdariffa L. provides insights into metabolisms of medicinal natural products.</title>
        <authorList>
            <person name="Kim T."/>
        </authorList>
    </citation>
    <scope>NUCLEOTIDE SEQUENCE [LARGE SCALE GENOMIC DNA]</scope>
    <source>
        <strain evidence="2">TK-2024</strain>
        <tissue evidence="2">Old leaves</tissue>
    </source>
</reference>
<evidence type="ECO:0000313" key="2">
    <source>
        <dbReference type="EMBL" id="KAK9027911.1"/>
    </source>
</evidence>
<sequence>MANMNDGSASDDEELEYIAFDNQDSDSDSSLEDSENDLADGDDEVCHVHVVVVRDIPRFSAGTRNDNEENGSETKSKGSNSLHSVRRSTSFNAAGSRKQNQLGSQHPQGSINIVRWMPQSQNLQTGSQNTQGSINTFRWMLQSQDPQSGSQHTQGSIKTSQHQAQTQEDPASKRLRWR</sequence>
<comment type="caution">
    <text evidence="2">The sequence shown here is derived from an EMBL/GenBank/DDBJ whole genome shotgun (WGS) entry which is preliminary data.</text>
</comment>
<proteinExistence type="predicted"/>
<feature type="compositionally biased region" description="Acidic residues" evidence="1">
    <location>
        <begin position="23"/>
        <end position="43"/>
    </location>
</feature>
<evidence type="ECO:0000313" key="3">
    <source>
        <dbReference type="Proteomes" id="UP001396334"/>
    </source>
</evidence>
<protein>
    <submittedName>
        <fullName evidence="2">Uncharacterized protein</fullName>
    </submittedName>
</protein>
<feature type="compositionally biased region" description="Polar residues" evidence="1">
    <location>
        <begin position="77"/>
        <end position="107"/>
    </location>
</feature>
<organism evidence="2 3">
    <name type="scientific">Hibiscus sabdariffa</name>
    <name type="common">roselle</name>
    <dbReference type="NCBI Taxonomy" id="183260"/>
    <lineage>
        <taxon>Eukaryota</taxon>
        <taxon>Viridiplantae</taxon>
        <taxon>Streptophyta</taxon>
        <taxon>Embryophyta</taxon>
        <taxon>Tracheophyta</taxon>
        <taxon>Spermatophyta</taxon>
        <taxon>Magnoliopsida</taxon>
        <taxon>eudicotyledons</taxon>
        <taxon>Gunneridae</taxon>
        <taxon>Pentapetalae</taxon>
        <taxon>rosids</taxon>
        <taxon>malvids</taxon>
        <taxon>Malvales</taxon>
        <taxon>Malvaceae</taxon>
        <taxon>Malvoideae</taxon>
        <taxon>Hibiscus</taxon>
    </lineage>
</organism>
<keyword evidence="3" id="KW-1185">Reference proteome</keyword>
<evidence type="ECO:0000256" key="1">
    <source>
        <dbReference type="SAM" id="MobiDB-lite"/>
    </source>
</evidence>